<dbReference type="InterPro" id="IPR029063">
    <property type="entry name" value="SAM-dependent_MTases_sf"/>
</dbReference>
<dbReference type="CDD" id="cd02440">
    <property type="entry name" value="AdoMet_MTases"/>
    <property type="match status" value="1"/>
</dbReference>
<evidence type="ECO:0000259" key="1">
    <source>
        <dbReference type="Pfam" id="PF08241"/>
    </source>
</evidence>
<dbReference type="InterPro" id="IPR013216">
    <property type="entry name" value="Methyltransf_11"/>
</dbReference>
<proteinExistence type="predicted"/>
<dbReference type="Gene3D" id="3.40.50.150">
    <property type="entry name" value="Vaccinia Virus protein VP39"/>
    <property type="match status" value="1"/>
</dbReference>
<evidence type="ECO:0000313" key="2">
    <source>
        <dbReference type="EMBL" id="OHA42922.1"/>
    </source>
</evidence>
<organism evidence="2 3">
    <name type="scientific">Candidatus Taylorbacteria bacterium RIFCSPLOWO2_12_FULL_43_20</name>
    <dbReference type="NCBI Taxonomy" id="1802332"/>
    <lineage>
        <taxon>Bacteria</taxon>
        <taxon>Candidatus Tayloriibacteriota</taxon>
    </lineage>
</organism>
<dbReference type="PANTHER" id="PTHR45036:SF1">
    <property type="entry name" value="METHYLTRANSFERASE LIKE 7A"/>
    <property type="match status" value="1"/>
</dbReference>
<dbReference type="EMBL" id="MHSK01000003">
    <property type="protein sequence ID" value="OHA42922.1"/>
    <property type="molecule type" value="Genomic_DNA"/>
</dbReference>
<reference evidence="2 3" key="1">
    <citation type="journal article" date="2016" name="Nat. Commun.">
        <title>Thousands of microbial genomes shed light on interconnected biogeochemical processes in an aquifer system.</title>
        <authorList>
            <person name="Anantharaman K."/>
            <person name="Brown C.T."/>
            <person name="Hug L.A."/>
            <person name="Sharon I."/>
            <person name="Castelle C.J."/>
            <person name="Probst A.J."/>
            <person name="Thomas B.C."/>
            <person name="Singh A."/>
            <person name="Wilkins M.J."/>
            <person name="Karaoz U."/>
            <person name="Brodie E.L."/>
            <person name="Williams K.H."/>
            <person name="Hubbard S.S."/>
            <person name="Banfield J.F."/>
        </authorList>
    </citation>
    <scope>NUCLEOTIDE SEQUENCE [LARGE SCALE GENOMIC DNA]</scope>
</reference>
<dbReference type="Pfam" id="PF08241">
    <property type="entry name" value="Methyltransf_11"/>
    <property type="match status" value="1"/>
</dbReference>
<dbReference type="AlphaFoldDB" id="A0A1G2P5L2"/>
<name>A0A1G2P5L2_9BACT</name>
<dbReference type="Proteomes" id="UP000177269">
    <property type="component" value="Unassembled WGS sequence"/>
</dbReference>
<evidence type="ECO:0000313" key="3">
    <source>
        <dbReference type="Proteomes" id="UP000177269"/>
    </source>
</evidence>
<dbReference type="GO" id="GO:0008757">
    <property type="term" value="F:S-adenosylmethionine-dependent methyltransferase activity"/>
    <property type="evidence" value="ECO:0007669"/>
    <property type="project" value="InterPro"/>
</dbReference>
<feature type="domain" description="Methyltransferase type 11" evidence="1">
    <location>
        <begin position="57"/>
        <end position="110"/>
    </location>
</feature>
<gene>
    <name evidence="2" type="ORF">A3G52_02290</name>
</gene>
<dbReference type="SUPFAM" id="SSF53335">
    <property type="entry name" value="S-adenosyl-L-methionine-dependent methyltransferases"/>
    <property type="match status" value="1"/>
</dbReference>
<sequence>MSVPYIFQTAREELYRQISRHANHIIGRVLDVGAGSVERYKHLFKHTDYIKFDKVSHSNDYVKGSADSLPFADDSFDSIVCTQVLGDIYDVQKVFKEFYRVLRRGGTALITEALHDPLHDEPYDYWRFTAHAFRHLAESSGFKIEVLESRGGYHSVMVQFRARYWIERLNLYKHWYGYVIGKFLSIVGRCAMARDRRDPSQANKLFAHGYLLIIKKS</sequence>
<dbReference type="InterPro" id="IPR052356">
    <property type="entry name" value="Thiol_S-MT"/>
</dbReference>
<protein>
    <recommendedName>
        <fullName evidence="1">Methyltransferase type 11 domain-containing protein</fullName>
    </recommendedName>
</protein>
<dbReference type="PANTHER" id="PTHR45036">
    <property type="entry name" value="METHYLTRANSFERASE LIKE 7B"/>
    <property type="match status" value="1"/>
</dbReference>
<accession>A0A1G2P5L2</accession>
<comment type="caution">
    <text evidence="2">The sequence shown here is derived from an EMBL/GenBank/DDBJ whole genome shotgun (WGS) entry which is preliminary data.</text>
</comment>